<keyword evidence="3" id="KW-0732">Signal</keyword>
<dbReference type="InterPro" id="IPR050245">
    <property type="entry name" value="PrsA_foldase"/>
</dbReference>
<dbReference type="Proteomes" id="UP000606396">
    <property type="component" value="Unassembled WGS sequence"/>
</dbReference>
<evidence type="ECO:0000313" key="9">
    <source>
        <dbReference type="Proteomes" id="UP000606396"/>
    </source>
</evidence>
<dbReference type="Pfam" id="PF00639">
    <property type="entry name" value="Rotamase"/>
    <property type="match status" value="1"/>
</dbReference>
<proteinExistence type="predicted"/>
<dbReference type="InterPro" id="IPR000297">
    <property type="entry name" value="PPIase_PpiC"/>
</dbReference>
<dbReference type="PROSITE" id="PS50198">
    <property type="entry name" value="PPIC_PPIASE_2"/>
    <property type="match status" value="1"/>
</dbReference>
<reference evidence="8 9" key="1">
    <citation type="journal article" date="2020" name="ISME J.">
        <title>Comparative genomics reveals insights into cyanobacterial evolution and habitat adaptation.</title>
        <authorList>
            <person name="Chen M.Y."/>
            <person name="Teng W.K."/>
            <person name="Zhao L."/>
            <person name="Hu C.X."/>
            <person name="Zhou Y.K."/>
            <person name="Han B.P."/>
            <person name="Song L.R."/>
            <person name="Shu W.S."/>
        </authorList>
    </citation>
    <scope>NUCLEOTIDE SEQUENCE [LARGE SCALE GENOMIC DNA]</scope>
    <source>
        <strain evidence="8 9">FACHB-252</strain>
    </source>
</reference>
<dbReference type="EC" id="5.2.1.8" evidence="2"/>
<dbReference type="PANTHER" id="PTHR47245">
    <property type="entry name" value="PEPTIDYLPROLYL ISOMERASE"/>
    <property type="match status" value="1"/>
</dbReference>
<dbReference type="InterPro" id="IPR027304">
    <property type="entry name" value="Trigger_fact/SurA_dom_sf"/>
</dbReference>
<organism evidence="8 9">
    <name type="scientific">Nostoc punctiforme FACHB-252</name>
    <dbReference type="NCBI Taxonomy" id="1357509"/>
    <lineage>
        <taxon>Bacteria</taxon>
        <taxon>Bacillati</taxon>
        <taxon>Cyanobacteriota</taxon>
        <taxon>Cyanophyceae</taxon>
        <taxon>Nostocales</taxon>
        <taxon>Nostocaceae</taxon>
        <taxon>Nostoc</taxon>
    </lineage>
</organism>
<evidence type="ECO:0000259" key="7">
    <source>
        <dbReference type="PROSITE" id="PS50198"/>
    </source>
</evidence>
<comment type="catalytic activity">
    <reaction evidence="1">
        <text>[protein]-peptidylproline (omega=180) = [protein]-peptidylproline (omega=0)</text>
        <dbReference type="Rhea" id="RHEA:16237"/>
        <dbReference type="Rhea" id="RHEA-COMP:10747"/>
        <dbReference type="Rhea" id="RHEA-COMP:10748"/>
        <dbReference type="ChEBI" id="CHEBI:83833"/>
        <dbReference type="ChEBI" id="CHEBI:83834"/>
        <dbReference type="EC" id="5.2.1.8"/>
    </reaction>
</comment>
<dbReference type="RefSeq" id="WP_190949582.1">
    <property type="nucleotide sequence ID" value="NZ_JACJTC010000008.1"/>
</dbReference>
<dbReference type="PANTHER" id="PTHR47245:SF1">
    <property type="entry name" value="FOLDASE PROTEIN PRSA"/>
    <property type="match status" value="1"/>
</dbReference>
<evidence type="ECO:0000256" key="4">
    <source>
        <dbReference type="ARBA" id="ARBA00023110"/>
    </source>
</evidence>
<name>A0ABR8H7X7_NOSPU</name>
<evidence type="ECO:0000256" key="1">
    <source>
        <dbReference type="ARBA" id="ARBA00000971"/>
    </source>
</evidence>
<evidence type="ECO:0000313" key="8">
    <source>
        <dbReference type="EMBL" id="MBD2611942.1"/>
    </source>
</evidence>
<dbReference type="SUPFAM" id="SSF54534">
    <property type="entry name" value="FKBP-like"/>
    <property type="match status" value="1"/>
</dbReference>
<dbReference type="Gene3D" id="3.10.50.40">
    <property type="match status" value="1"/>
</dbReference>
<keyword evidence="9" id="KW-1185">Reference proteome</keyword>
<keyword evidence="5 6" id="KW-0413">Isomerase</keyword>
<accession>A0ABR8H7X7</accession>
<evidence type="ECO:0000256" key="6">
    <source>
        <dbReference type="PROSITE-ProRule" id="PRU00278"/>
    </source>
</evidence>
<keyword evidence="4 6" id="KW-0697">Rotamase</keyword>
<evidence type="ECO:0000256" key="3">
    <source>
        <dbReference type="ARBA" id="ARBA00022729"/>
    </source>
</evidence>
<dbReference type="GO" id="GO:0016853">
    <property type="term" value="F:isomerase activity"/>
    <property type="evidence" value="ECO:0007669"/>
    <property type="project" value="UniProtKB-KW"/>
</dbReference>
<dbReference type="SUPFAM" id="SSF109998">
    <property type="entry name" value="Triger factor/SurA peptide-binding domain-like"/>
    <property type="match status" value="1"/>
</dbReference>
<sequence>MTENIATPRISSGENLLATLKLPEISLATNEQILDHLRHSHKIGAVAADAEQEILILRLCEQLEITVSDEELQAAGDTFRQDHKLLTASETLAWLAQQRLKVEEWSESIKVALLTQKLKERLFGSTIDTQYLVDPYIFKRVALSQILVVDLTEALKIVKTLQEDKAAFCSLALQYSKGKQSKQNGGFVGIRFVSELMPELGQAIAEAKDGDVIGPIQTKLGYHILKIEKWFSHEFREVKEQVLEFLLQTWIKSQTHSDADSLATVKNN</sequence>
<gene>
    <name evidence="8" type="ORF">H6G94_11750</name>
</gene>
<evidence type="ECO:0000256" key="5">
    <source>
        <dbReference type="ARBA" id="ARBA00023235"/>
    </source>
</evidence>
<dbReference type="EMBL" id="JACJTC010000008">
    <property type="protein sequence ID" value="MBD2611942.1"/>
    <property type="molecule type" value="Genomic_DNA"/>
</dbReference>
<protein>
    <recommendedName>
        <fullName evidence="2">peptidylprolyl isomerase</fullName>
        <ecNumber evidence="2">5.2.1.8</ecNumber>
    </recommendedName>
</protein>
<comment type="caution">
    <text evidence="8">The sequence shown here is derived from an EMBL/GenBank/DDBJ whole genome shotgun (WGS) entry which is preliminary data.</text>
</comment>
<dbReference type="InterPro" id="IPR046357">
    <property type="entry name" value="PPIase_dom_sf"/>
</dbReference>
<feature type="domain" description="PpiC" evidence="7">
    <location>
        <begin position="138"/>
        <end position="229"/>
    </location>
</feature>
<evidence type="ECO:0000256" key="2">
    <source>
        <dbReference type="ARBA" id="ARBA00013194"/>
    </source>
</evidence>